<feature type="domain" description="HTH marR-type" evidence="4">
    <location>
        <begin position="18"/>
        <end position="150"/>
    </location>
</feature>
<keyword evidence="1" id="KW-0805">Transcription regulation</keyword>
<evidence type="ECO:0000313" key="7">
    <source>
        <dbReference type="Proteomes" id="UP000322915"/>
    </source>
</evidence>
<dbReference type="SMART" id="SM00347">
    <property type="entry name" value="HTH_MARR"/>
    <property type="match status" value="1"/>
</dbReference>
<sequence length="162" mass="18196">MQSMTSIKPCTRDELVPEKDLGRLVSFLRSTLVTHIDTKLLPMDLTSAQYIVVVLLAKESVNTLAGLCEHMVYDRGAMSRLLSRLEEKGLIAKTQCEFDKRSTILCLSEKGKALYPEIMPVVNEVYTQALTGFLESEKKQLMDLLFKAINNLESLPQTASKK</sequence>
<keyword evidence="3" id="KW-0804">Transcription</keyword>
<gene>
    <name evidence="6" type="ORF">EU508_19560</name>
    <name evidence="5" type="ORF">EU509_16385</name>
</gene>
<evidence type="ECO:0000256" key="2">
    <source>
        <dbReference type="ARBA" id="ARBA00023125"/>
    </source>
</evidence>
<protein>
    <submittedName>
        <fullName evidence="6">MarR family transcriptional regulator</fullName>
    </submittedName>
</protein>
<dbReference type="Pfam" id="PF01047">
    <property type="entry name" value="MarR"/>
    <property type="match status" value="1"/>
</dbReference>
<dbReference type="InterPro" id="IPR036390">
    <property type="entry name" value="WH_DNA-bd_sf"/>
</dbReference>
<dbReference type="Gene3D" id="1.10.10.10">
    <property type="entry name" value="Winged helix-like DNA-binding domain superfamily/Winged helix DNA-binding domain"/>
    <property type="match status" value="1"/>
</dbReference>
<dbReference type="PROSITE" id="PS01117">
    <property type="entry name" value="HTH_MARR_1"/>
    <property type="match status" value="1"/>
</dbReference>
<dbReference type="Proteomes" id="UP000324162">
    <property type="component" value="Unassembled WGS sequence"/>
</dbReference>
<proteinExistence type="predicted"/>
<keyword evidence="2" id="KW-0238">DNA-binding</keyword>
<dbReference type="PANTHER" id="PTHR42756:SF1">
    <property type="entry name" value="TRANSCRIPTIONAL REPRESSOR OF EMRAB OPERON"/>
    <property type="match status" value="1"/>
</dbReference>
<name>A0A833AEX2_9GAMM</name>
<dbReference type="GO" id="GO:0003700">
    <property type="term" value="F:DNA-binding transcription factor activity"/>
    <property type="evidence" value="ECO:0007669"/>
    <property type="project" value="InterPro"/>
</dbReference>
<keyword evidence="7" id="KW-1185">Reference proteome</keyword>
<dbReference type="Proteomes" id="UP000322915">
    <property type="component" value="Unassembled WGS sequence"/>
</dbReference>
<dbReference type="SUPFAM" id="SSF46785">
    <property type="entry name" value="Winged helix' DNA-binding domain"/>
    <property type="match status" value="1"/>
</dbReference>
<evidence type="ECO:0000256" key="3">
    <source>
        <dbReference type="ARBA" id="ARBA00023163"/>
    </source>
</evidence>
<dbReference type="InterPro" id="IPR036388">
    <property type="entry name" value="WH-like_DNA-bd_sf"/>
</dbReference>
<evidence type="ECO:0000256" key="1">
    <source>
        <dbReference type="ARBA" id="ARBA00023015"/>
    </source>
</evidence>
<comment type="caution">
    <text evidence="6">The sequence shown here is derived from an EMBL/GenBank/DDBJ whole genome shotgun (WGS) entry which is preliminary data.</text>
</comment>
<dbReference type="EMBL" id="SEUJ01000076">
    <property type="protein sequence ID" value="KAA1151464.1"/>
    <property type="molecule type" value="Genomic_DNA"/>
</dbReference>
<evidence type="ECO:0000313" key="8">
    <source>
        <dbReference type="Proteomes" id="UP000324162"/>
    </source>
</evidence>
<evidence type="ECO:0000313" key="6">
    <source>
        <dbReference type="EMBL" id="KAA1156286.1"/>
    </source>
</evidence>
<accession>A0A833AEX2</accession>
<organism evidence="6 8">
    <name type="scientific">Pseudoalteromonas fuliginea</name>
    <dbReference type="NCBI Taxonomy" id="1872678"/>
    <lineage>
        <taxon>Bacteria</taxon>
        <taxon>Pseudomonadati</taxon>
        <taxon>Pseudomonadota</taxon>
        <taxon>Gammaproteobacteria</taxon>
        <taxon>Alteromonadales</taxon>
        <taxon>Pseudoalteromonadaceae</taxon>
        <taxon>Pseudoalteromonas</taxon>
    </lineage>
</organism>
<dbReference type="InterPro" id="IPR000835">
    <property type="entry name" value="HTH_MarR-typ"/>
</dbReference>
<dbReference type="InterPro" id="IPR023187">
    <property type="entry name" value="Tscrpt_reg_MarR-type_CS"/>
</dbReference>
<dbReference type="PROSITE" id="PS50995">
    <property type="entry name" value="HTH_MARR_2"/>
    <property type="match status" value="1"/>
</dbReference>
<dbReference type="AlphaFoldDB" id="A0A833AEX2"/>
<evidence type="ECO:0000313" key="5">
    <source>
        <dbReference type="EMBL" id="KAA1151464.1"/>
    </source>
</evidence>
<dbReference type="GO" id="GO:0003677">
    <property type="term" value="F:DNA binding"/>
    <property type="evidence" value="ECO:0007669"/>
    <property type="project" value="UniProtKB-KW"/>
</dbReference>
<dbReference type="RefSeq" id="WP_149606583.1">
    <property type="nucleotide sequence ID" value="NZ_SEUJ01000076.1"/>
</dbReference>
<reference evidence="7 8" key="1">
    <citation type="submission" date="2019-01" db="EMBL/GenBank/DDBJ databases">
        <title>Genome sequences of marine Pseudoalteromonas species.</title>
        <authorList>
            <person name="Boraston A.B."/>
            <person name="Hehemann J.-H."/>
            <person name="Vickers C.J."/>
            <person name="Salama-Alber O."/>
            <person name="Abe K."/>
            <person name="Hettle A.J."/>
        </authorList>
    </citation>
    <scope>NUCLEOTIDE SEQUENCE [LARGE SCALE GENOMIC DNA]</scope>
    <source>
        <strain evidence="6 8">PS42</strain>
        <strain evidence="5 7">PS47</strain>
    </source>
</reference>
<dbReference type="PANTHER" id="PTHR42756">
    <property type="entry name" value="TRANSCRIPTIONAL REGULATOR, MARR"/>
    <property type="match status" value="1"/>
</dbReference>
<dbReference type="EMBL" id="SEUK01000056">
    <property type="protein sequence ID" value="KAA1156286.1"/>
    <property type="molecule type" value="Genomic_DNA"/>
</dbReference>
<evidence type="ECO:0000259" key="4">
    <source>
        <dbReference type="PROSITE" id="PS50995"/>
    </source>
</evidence>